<accession>A0ABR2RWI4</accession>
<feature type="domain" description="Reverse transcriptase zinc-binding" evidence="1">
    <location>
        <begin position="50"/>
        <end position="125"/>
    </location>
</feature>
<evidence type="ECO:0000313" key="3">
    <source>
        <dbReference type="Proteomes" id="UP001396334"/>
    </source>
</evidence>
<dbReference type="InterPro" id="IPR026960">
    <property type="entry name" value="RVT-Znf"/>
</dbReference>
<sequence>MTDANGCWDWERISHFLPECILWKFVGIKPPLMQFGSDLPGWRWEQNRCFTTKSAYDALSAPSGPVVDFKWASIWNLHVPQRVKVFLWLSAYDRLLTNSERIRRHIVAFDRFPWCQVYAESLNHV</sequence>
<comment type="caution">
    <text evidence="2">The sequence shown here is derived from an EMBL/GenBank/DDBJ whole genome shotgun (WGS) entry which is preliminary data.</text>
</comment>
<protein>
    <recommendedName>
        <fullName evidence="1">Reverse transcriptase zinc-binding domain-containing protein</fullName>
    </recommendedName>
</protein>
<name>A0ABR2RWI4_9ROSI</name>
<proteinExistence type="predicted"/>
<organism evidence="2 3">
    <name type="scientific">Hibiscus sabdariffa</name>
    <name type="common">roselle</name>
    <dbReference type="NCBI Taxonomy" id="183260"/>
    <lineage>
        <taxon>Eukaryota</taxon>
        <taxon>Viridiplantae</taxon>
        <taxon>Streptophyta</taxon>
        <taxon>Embryophyta</taxon>
        <taxon>Tracheophyta</taxon>
        <taxon>Spermatophyta</taxon>
        <taxon>Magnoliopsida</taxon>
        <taxon>eudicotyledons</taxon>
        <taxon>Gunneridae</taxon>
        <taxon>Pentapetalae</taxon>
        <taxon>rosids</taxon>
        <taxon>malvids</taxon>
        <taxon>Malvales</taxon>
        <taxon>Malvaceae</taxon>
        <taxon>Malvoideae</taxon>
        <taxon>Hibiscus</taxon>
    </lineage>
</organism>
<dbReference type="Pfam" id="PF13966">
    <property type="entry name" value="zf-RVT"/>
    <property type="match status" value="1"/>
</dbReference>
<gene>
    <name evidence="2" type="ORF">V6N11_079716</name>
</gene>
<keyword evidence="3" id="KW-1185">Reference proteome</keyword>
<dbReference type="Proteomes" id="UP001396334">
    <property type="component" value="Unassembled WGS sequence"/>
</dbReference>
<evidence type="ECO:0000313" key="2">
    <source>
        <dbReference type="EMBL" id="KAK9017234.1"/>
    </source>
</evidence>
<evidence type="ECO:0000259" key="1">
    <source>
        <dbReference type="Pfam" id="PF13966"/>
    </source>
</evidence>
<dbReference type="EMBL" id="JBBPBN010000020">
    <property type="protein sequence ID" value="KAK9017234.1"/>
    <property type="molecule type" value="Genomic_DNA"/>
</dbReference>
<reference evidence="2 3" key="1">
    <citation type="journal article" date="2024" name="G3 (Bethesda)">
        <title>Genome assembly of Hibiscus sabdariffa L. provides insights into metabolisms of medicinal natural products.</title>
        <authorList>
            <person name="Kim T."/>
        </authorList>
    </citation>
    <scope>NUCLEOTIDE SEQUENCE [LARGE SCALE GENOMIC DNA]</scope>
    <source>
        <strain evidence="2">TK-2024</strain>
        <tissue evidence="2">Old leaves</tissue>
    </source>
</reference>